<sequence>MNSPYGSTRTLVRPTHALIAPDGHVSSPLSGWQDASGVVLISPVMQPGPRFVQYLVHGSRDARSVGAAAGVQRLVYVLEGEAQLDGQALAADAFAWLPPDEPHDLRPPEGTTLLVFEKRYQPLPAEAAPGRVVGTLAKAPSEAFLGDPDAVLSTLLPITPGFDMAVNVFTYQPGATLPFVETHVMEHGLYMKSGQGVYRLADEWMPVAKGDAIWMASYCTQWFVAMGKRPAAYIYYKDIHRDPLSTGDFVAPSEPA</sequence>
<name>A0A5C5YMU4_9BACT</name>
<dbReference type="InterPro" id="IPR013096">
    <property type="entry name" value="Cupin_2"/>
</dbReference>
<dbReference type="Proteomes" id="UP000318478">
    <property type="component" value="Unassembled WGS sequence"/>
</dbReference>
<dbReference type="SUPFAM" id="SSF51182">
    <property type="entry name" value="RmlC-like cupins"/>
    <property type="match status" value="1"/>
</dbReference>
<organism evidence="2 3">
    <name type="scientific">Posidoniimonas polymericola</name>
    <dbReference type="NCBI Taxonomy" id="2528002"/>
    <lineage>
        <taxon>Bacteria</taxon>
        <taxon>Pseudomonadati</taxon>
        <taxon>Planctomycetota</taxon>
        <taxon>Planctomycetia</taxon>
        <taxon>Pirellulales</taxon>
        <taxon>Lacipirellulaceae</taxon>
        <taxon>Posidoniimonas</taxon>
    </lineage>
</organism>
<dbReference type="PANTHER" id="PTHR34571:SF1">
    <property type="entry name" value="(S)-UREIDOGLYCINE AMINOHYDROLASE"/>
    <property type="match status" value="1"/>
</dbReference>
<keyword evidence="3" id="KW-1185">Reference proteome</keyword>
<gene>
    <name evidence="2" type="ORF">Pla123a_28970</name>
</gene>
<comment type="caution">
    <text evidence="2">The sequence shown here is derived from an EMBL/GenBank/DDBJ whole genome shotgun (WGS) entry which is preliminary data.</text>
</comment>
<protein>
    <recommendedName>
        <fullName evidence="1">Cupin type-2 domain-containing protein</fullName>
    </recommendedName>
</protein>
<dbReference type="Gene3D" id="2.60.120.10">
    <property type="entry name" value="Jelly Rolls"/>
    <property type="match status" value="2"/>
</dbReference>
<dbReference type="CDD" id="cd02212">
    <property type="entry name" value="cupin_UGlyAH_C"/>
    <property type="match status" value="1"/>
</dbReference>
<evidence type="ECO:0000313" key="2">
    <source>
        <dbReference type="EMBL" id="TWT76108.1"/>
    </source>
</evidence>
<evidence type="ECO:0000259" key="1">
    <source>
        <dbReference type="Pfam" id="PF07883"/>
    </source>
</evidence>
<dbReference type="InterPro" id="IPR014710">
    <property type="entry name" value="RmlC-like_jellyroll"/>
</dbReference>
<dbReference type="NCBIfam" id="TIGR03214">
    <property type="entry name" value="ura-cupin"/>
    <property type="match status" value="1"/>
</dbReference>
<dbReference type="GO" id="GO:0071522">
    <property type="term" value="F:ureidoglycine aminohydrolase activity"/>
    <property type="evidence" value="ECO:0007669"/>
    <property type="project" value="InterPro"/>
</dbReference>
<feature type="domain" description="Cupin type-2" evidence="1">
    <location>
        <begin position="168"/>
        <end position="234"/>
    </location>
</feature>
<dbReference type="AlphaFoldDB" id="A0A5C5YMU4"/>
<accession>A0A5C5YMU4</accession>
<reference evidence="2 3" key="1">
    <citation type="submission" date="2019-02" db="EMBL/GenBank/DDBJ databases">
        <title>Deep-cultivation of Planctomycetes and their phenomic and genomic characterization uncovers novel biology.</title>
        <authorList>
            <person name="Wiegand S."/>
            <person name="Jogler M."/>
            <person name="Boedeker C."/>
            <person name="Pinto D."/>
            <person name="Vollmers J."/>
            <person name="Rivas-Marin E."/>
            <person name="Kohn T."/>
            <person name="Peeters S.H."/>
            <person name="Heuer A."/>
            <person name="Rast P."/>
            <person name="Oberbeckmann S."/>
            <person name="Bunk B."/>
            <person name="Jeske O."/>
            <person name="Meyerdierks A."/>
            <person name="Storesund J.E."/>
            <person name="Kallscheuer N."/>
            <person name="Luecker S."/>
            <person name="Lage O.M."/>
            <person name="Pohl T."/>
            <person name="Merkel B.J."/>
            <person name="Hornburger P."/>
            <person name="Mueller R.-W."/>
            <person name="Bruemmer F."/>
            <person name="Labrenz M."/>
            <person name="Spormann A.M."/>
            <person name="Op Den Camp H."/>
            <person name="Overmann J."/>
            <person name="Amann R."/>
            <person name="Jetten M.S.M."/>
            <person name="Mascher T."/>
            <person name="Medema M.H."/>
            <person name="Devos D.P."/>
            <person name="Kaster A.-K."/>
            <person name="Ovreas L."/>
            <person name="Rohde M."/>
            <person name="Galperin M.Y."/>
            <person name="Jogler C."/>
        </authorList>
    </citation>
    <scope>NUCLEOTIDE SEQUENCE [LARGE SCALE GENOMIC DNA]</scope>
    <source>
        <strain evidence="2 3">Pla123a</strain>
    </source>
</reference>
<dbReference type="OrthoDB" id="9814939at2"/>
<dbReference type="InterPro" id="IPR011051">
    <property type="entry name" value="RmlC_Cupin_sf"/>
</dbReference>
<dbReference type="RefSeq" id="WP_146588077.1">
    <property type="nucleotide sequence ID" value="NZ_SJPO01000006.1"/>
</dbReference>
<dbReference type="Pfam" id="PF07883">
    <property type="entry name" value="Cupin_2"/>
    <property type="match status" value="1"/>
</dbReference>
<evidence type="ECO:0000313" key="3">
    <source>
        <dbReference type="Proteomes" id="UP000318478"/>
    </source>
</evidence>
<dbReference type="InterPro" id="IPR044697">
    <property type="entry name" value="UGlyAH_cupin_C"/>
</dbReference>
<dbReference type="EMBL" id="SJPO01000006">
    <property type="protein sequence ID" value="TWT76108.1"/>
    <property type="molecule type" value="Genomic_DNA"/>
</dbReference>
<dbReference type="InterPro" id="IPR017627">
    <property type="entry name" value="UGHY"/>
</dbReference>
<dbReference type="PANTHER" id="PTHR34571">
    <property type="entry name" value="(S)-UREIDOGLYCINE AMINOHYDROLASE"/>
    <property type="match status" value="1"/>
</dbReference>
<proteinExistence type="predicted"/>